<dbReference type="PANTHER" id="PTHR43003:SF5">
    <property type="entry name" value="DNA-3-METHYLADENINE GLYCOSYLASE"/>
    <property type="match status" value="1"/>
</dbReference>
<dbReference type="EMBL" id="JAMKBJ010000003">
    <property type="protein sequence ID" value="MCZ8536524.1"/>
    <property type="molecule type" value="Genomic_DNA"/>
</dbReference>
<dbReference type="GO" id="GO:0006285">
    <property type="term" value="P:base-excision repair, AP site formation"/>
    <property type="evidence" value="ECO:0007669"/>
    <property type="project" value="TreeGrafter"/>
</dbReference>
<evidence type="ECO:0000256" key="3">
    <source>
        <dbReference type="ARBA" id="ARBA00012000"/>
    </source>
</evidence>
<sequence length="301" mass="34614">METITIRLDFPYDFERVLERLSMDPLISLNNDERYVMVPTEDRKIYKVEAIGTTDEPIFNIVGPKDEKKIRKIKEIFHFDRSLEPVHEHFATTNLSSIFEEHRGTPIIREFSLYATLMKSIIHQQLNLSFAHTLTTRFVHTFGEQVEGVWIYPEPALVGKLQVEDLRELQFSTRKAEYVIGVSNAIASGELNLESLALLDDEKIIETLVNYRGIGPWTAGSFLLFGLGRPNLFPLADIGLQNALKKLWGVADKPKAAEISSHFPEWSPYLSYASLYLWRSIEQDSFRNRYVSFNAPNDTII</sequence>
<dbReference type="Proteomes" id="UP001152173">
    <property type="component" value="Unassembled WGS sequence"/>
</dbReference>
<evidence type="ECO:0000313" key="8">
    <source>
        <dbReference type="Proteomes" id="UP001152173"/>
    </source>
</evidence>
<evidence type="ECO:0000313" key="7">
    <source>
        <dbReference type="EMBL" id="MCZ8536524.1"/>
    </source>
</evidence>
<dbReference type="Pfam" id="PF00730">
    <property type="entry name" value="HhH-GPD"/>
    <property type="match status" value="1"/>
</dbReference>
<dbReference type="GO" id="GO:0005737">
    <property type="term" value="C:cytoplasm"/>
    <property type="evidence" value="ECO:0007669"/>
    <property type="project" value="TreeGrafter"/>
</dbReference>
<evidence type="ECO:0000256" key="4">
    <source>
        <dbReference type="ARBA" id="ARBA00022763"/>
    </source>
</evidence>
<comment type="catalytic activity">
    <reaction evidence="1">
        <text>Hydrolysis of alkylated DNA, releasing 3-methyladenine, 3-methylguanine, 7-methylguanine and 7-methyladenine.</text>
        <dbReference type="EC" id="3.2.2.21"/>
    </reaction>
</comment>
<proteinExistence type="inferred from homology"/>
<dbReference type="InterPro" id="IPR051912">
    <property type="entry name" value="Alkylbase_DNA_Glycosylase/TA"/>
</dbReference>
<dbReference type="SUPFAM" id="SSF48150">
    <property type="entry name" value="DNA-glycosylase"/>
    <property type="match status" value="1"/>
</dbReference>
<keyword evidence="4" id="KW-0227">DNA damage</keyword>
<dbReference type="GO" id="GO:0008725">
    <property type="term" value="F:DNA-3-methyladenine glycosylase activity"/>
    <property type="evidence" value="ECO:0007669"/>
    <property type="project" value="TreeGrafter"/>
</dbReference>
<dbReference type="EC" id="3.2.2.21" evidence="3"/>
<dbReference type="InterPro" id="IPR003265">
    <property type="entry name" value="HhH-GPD_domain"/>
</dbReference>
<comment type="caution">
    <text evidence="7">The sequence shown here is derived from an EMBL/GenBank/DDBJ whole genome shotgun (WGS) entry which is preliminary data.</text>
</comment>
<dbReference type="CDD" id="cd00056">
    <property type="entry name" value="ENDO3c"/>
    <property type="match status" value="1"/>
</dbReference>
<accession>A0A9X3LFU4</accession>
<dbReference type="Gene3D" id="1.10.1670.40">
    <property type="match status" value="1"/>
</dbReference>
<feature type="domain" description="HhH-GPD" evidence="6">
    <location>
        <begin position="122"/>
        <end position="282"/>
    </location>
</feature>
<dbReference type="FunFam" id="1.10.340.30:FF:000004">
    <property type="entry name" value="DNA-3-methyladenine glycosylase II"/>
    <property type="match status" value="1"/>
</dbReference>
<evidence type="ECO:0000256" key="2">
    <source>
        <dbReference type="ARBA" id="ARBA00010817"/>
    </source>
</evidence>
<dbReference type="Gene3D" id="1.10.340.30">
    <property type="entry name" value="Hypothetical protein, domain 2"/>
    <property type="match status" value="1"/>
</dbReference>
<evidence type="ECO:0000259" key="6">
    <source>
        <dbReference type="SMART" id="SM00478"/>
    </source>
</evidence>
<evidence type="ECO:0000256" key="5">
    <source>
        <dbReference type="ARBA" id="ARBA00023204"/>
    </source>
</evidence>
<keyword evidence="8" id="KW-1185">Reference proteome</keyword>
<keyword evidence="5" id="KW-0234">DNA repair</keyword>
<evidence type="ECO:0000256" key="1">
    <source>
        <dbReference type="ARBA" id="ARBA00000086"/>
    </source>
</evidence>
<dbReference type="GO" id="GO:0032993">
    <property type="term" value="C:protein-DNA complex"/>
    <property type="evidence" value="ECO:0007669"/>
    <property type="project" value="TreeGrafter"/>
</dbReference>
<dbReference type="GO" id="GO:0043916">
    <property type="term" value="F:DNA-7-methylguanine glycosylase activity"/>
    <property type="evidence" value="ECO:0007669"/>
    <property type="project" value="TreeGrafter"/>
</dbReference>
<dbReference type="PANTHER" id="PTHR43003">
    <property type="entry name" value="DNA-3-METHYLADENINE GLYCOSYLASE"/>
    <property type="match status" value="1"/>
</dbReference>
<dbReference type="SMART" id="SM00478">
    <property type="entry name" value="ENDO3c"/>
    <property type="match status" value="1"/>
</dbReference>
<dbReference type="InterPro" id="IPR011257">
    <property type="entry name" value="DNA_glycosylase"/>
</dbReference>
<gene>
    <name evidence="7" type="ORF">M9R32_04925</name>
</gene>
<comment type="similarity">
    <text evidence="2">Belongs to the alkylbase DNA glycosidase AlkA family.</text>
</comment>
<dbReference type="GO" id="GO:0032131">
    <property type="term" value="F:alkylated DNA binding"/>
    <property type="evidence" value="ECO:0007669"/>
    <property type="project" value="TreeGrafter"/>
</dbReference>
<organism evidence="7 8">
    <name type="scientific">Paenisporosarcina quisquiliarum</name>
    <dbReference type="NCBI Taxonomy" id="365346"/>
    <lineage>
        <taxon>Bacteria</taxon>
        <taxon>Bacillati</taxon>
        <taxon>Bacillota</taxon>
        <taxon>Bacilli</taxon>
        <taxon>Bacillales</taxon>
        <taxon>Caryophanaceae</taxon>
        <taxon>Paenisporosarcina</taxon>
    </lineage>
</organism>
<name>A0A9X3LFU4_9BACL</name>
<protein>
    <recommendedName>
        <fullName evidence="3">DNA-3-methyladenine glycosylase II</fullName>
        <ecNumber evidence="3">3.2.2.21</ecNumber>
    </recommendedName>
</protein>
<reference evidence="7" key="1">
    <citation type="submission" date="2022-05" db="EMBL/GenBank/DDBJ databases">
        <authorList>
            <person name="Colautti A."/>
            <person name="Iacumin L."/>
        </authorList>
    </citation>
    <scope>NUCLEOTIDE SEQUENCE</scope>
    <source>
        <strain evidence="7">SK 55</strain>
    </source>
</reference>
<dbReference type="AlphaFoldDB" id="A0A9X3LFU4"/>
<dbReference type="GO" id="GO:0006307">
    <property type="term" value="P:DNA alkylation repair"/>
    <property type="evidence" value="ECO:0007669"/>
    <property type="project" value="TreeGrafter"/>
</dbReference>